<comment type="caution">
    <text evidence="1">The sequence shown here is derived from an EMBL/GenBank/DDBJ whole genome shotgun (WGS) entry which is preliminary data.</text>
</comment>
<dbReference type="AlphaFoldDB" id="A0AA36G9E3"/>
<evidence type="ECO:0000313" key="2">
    <source>
        <dbReference type="Proteomes" id="UP001177023"/>
    </source>
</evidence>
<keyword evidence="2" id="KW-1185">Reference proteome</keyword>
<gene>
    <name evidence="1" type="ORF">MSPICULIGERA_LOCUS23021</name>
</gene>
<organism evidence="1 2">
    <name type="scientific">Mesorhabditis spiculigera</name>
    <dbReference type="NCBI Taxonomy" id="96644"/>
    <lineage>
        <taxon>Eukaryota</taxon>
        <taxon>Metazoa</taxon>
        <taxon>Ecdysozoa</taxon>
        <taxon>Nematoda</taxon>
        <taxon>Chromadorea</taxon>
        <taxon>Rhabditida</taxon>
        <taxon>Rhabditina</taxon>
        <taxon>Rhabditomorpha</taxon>
        <taxon>Rhabditoidea</taxon>
        <taxon>Rhabditidae</taxon>
        <taxon>Mesorhabditinae</taxon>
        <taxon>Mesorhabditis</taxon>
    </lineage>
</organism>
<accession>A0AA36G9E3</accession>
<protein>
    <submittedName>
        <fullName evidence="1">Uncharacterized protein</fullName>
    </submittedName>
</protein>
<dbReference type="EMBL" id="CATQJA010002702">
    <property type="protein sequence ID" value="CAJ0584988.1"/>
    <property type="molecule type" value="Genomic_DNA"/>
</dbReference>
<name>A0AA36G9E3_9BILA</name>
<proteinExistence type="predicted"/>
<sequence>MLLTCFNCATCKKPFHCKEGMPNTPVLGDPAKVTNCAGCEDKGPEQVPYRGLLQFLDQPGLEKTDTGYEYTGQIVYPSCKECGVKLNISKLAYKLGCGHWTCCHNKGPVKCLECETMDEGGLLWHDSRIRKFLEEDGNQLREEGLQQCGDCGLVHQFSHLFRCTDCAITACGVCAFKIHRQHEVAELLELELDVINKVAKDRFDEAVTGLAGNLRYLHQEVDKAVEALKAMGIQRLEKTKKLDSFPEAKKALAPIKDAAKEFEEYCEVYFPMMRIFTEKIRRLNEQLDTKEIQEIKDTN</sequence>
<feature type="non-terminal residue" evidence="1">
    <location>
        <position position="299"/>
    </location>
</feature>
<dbReference type="Proteomes" id="UP001177023">
    <property type="component" value="Unassembled WGS sequence"/>
</dbReference>
<evidence type="ECO:0000313" key="1">
    <source>
        <dbReference type="EMBL" id="CAJ0584988.1"/>
    </source>
</evidence>
<reference evidence="1" key="1">
    <citation type="submission" date="2023-06" db="EMBL/GenBank/DDBJ databases">
        <authorList>
            <person name="Delattre M."/>
        </authorList>
    </citation>
    <scope>NUCLEOTIDE SEQUENCE</scope>
    <source>
        <strain evidence="1">AF72</strain>
    </source>
</reference>